<dbReference type="GO" id="GO:0009898">
    <property type="term" value="C:cytoplasmic side of plasma membrane"/>
    <property type="evidence" value="ECO:0007669"/>
    <property type="project" value="TreeGrafter"/>
</dbReference>
<dbReference type="FunFam" id="3.40.50.12780:FF:000019">
    <property type="entry name" value="Long-chain fatty acid transporter"/>
    <property type="match status" value="1"/>
</dbReference>
<keyword evidence="8" id="KW-0551">Lipid droplet</keyword>
<evidence type="ECO:0000256" key="16">
    <source>
        <dbReference type="ARBA" id="ARBA00051585"/>
    </source>
</evidence>
<proteinExistence type="inferred from homology"/>
<evidence type="ECO:0000256" key="14">
    <source>
        <dbReference type="ARBA" id="ARBA00023136"/>
    </source>
</evidence>
<dbReference type="InterPro" id="IPR020845">
    <property type="entry name" value="AMP-binding_CS"/>
</dbReference>
<feature type="domain" description="AMP-binding enzyme C-terminal" evidence="21">
    <location>
        <begin position="591"/>
        <end position="666"/>
    </location>
</feature>
<accession>A0A1D8NIL2</accession>
<evidence type="ECO:0000256" key="9">
    <source>
        <dbReference type="ARBA" id="ARBA00022692"/>
    </source>
</evidence>
<dbReference type="PANTHER" id="PTHR43107:SF15">
    <property type="entry name" value="FATTY ACID TRANSPORT PROTEIN 3, ISOFORM A"/>
    <property type="match status" value="1"/>
</dbReference>
<evidence type="ECO:0000256" key="11">
    <source>
        <dbReference type="ARBA" id="ARBA00022840"/>
    </source>
</evidence>
<evidence type="ECO:0000256" key="8">
    <source>
        <dbReference type="ARBA" id="ARBA00022677"/>
    </source>
</evidence>
<comment type="similarity">
    <text evidence="4">Belongs to the ATP-dependent AMP-binding enzyme family.</text>
</comment>
<dbReference type="AlphaFoldDB" id="A0A1D8NIL2"/>
<evidence type="ECO:0000256" key="2">
    <source>
        <dbReference type="ARBA" id="ARBA00004585"/>
    </source>
</evidence>
<evidence type="ECO:0000256" key="5">
    <source>
        <dbReference type="ARBA" id="ARBA00022448"/>
    </source>
</evidence>
<dbReference type="GO" id="GO:0044539">
    <property type="term" value="P:long-chain fatty acid import into cell"/>
    <property type="evidence" value="ECO:0007669"/>
    <property type="project" value="TreeGrafter"/>
</dbReference>
<evidence type="ECO:0000256" key="7">
    <source>
        <dbReference type="ARBA" id="ARBA00022598"/>
    </source>
</evidence>
<sequence length="712" mass="79870">MKTILKITKSENQNALFKNPISPPHPPQTRTPSLKIKVQPQIPHFFHAGPYINRGCPFLSPLLHYHLVEIPTTMTAGLVAAAAIGAAYLEAKTLISEDAYMIRGAMTNGLDFFYNAWKGRVQYWYAFEDAVKKYPNNPAIVYPKPIEGKKPSGDSYDDLFDVETFTYQQLYDEVLKMSHLLRNKYGVTANDTIALNAMNSPLFIIVWFAIWNLGATPAFINYNLADKSLLHCLKVGHASIMFVDTEVEGNVRPSLAEIKSEAKCDTVFMDDDFLAAYAASPAYRAPDYERHPEQKDYDTAVLIYTSGTTGLPKPAIMSWKKAKLMSSLYGHSIRLKNNGVVYSAMPLYHSTAAILGCLPCLNRGAAYAPGRKFSTTTFWTQAKLTNATHIQYVGETCRYLINAPPSPDEKSHQIKVAFGNGMRRDIWVKFKERFNIPAIGEFYAATEGPLGTNNFQQGEIGIGAMGRYGKLLAAILATRQTIVPVDPEDETELWRDPETGFCRVAQSDEPGEFIQKIPNPEKVHETFQGYLGNDKATNSKIMRDVFKKGDAYYRTGDLVRLNDEQCYYFVDRLGDTFRWKSENVSTSEVEEHVGASDPNIEQVVCVGVKVPEHEGRAGFAVVKLKDASVKPNLDQIAEYSLKQLPKYAVPLFIKFVDEIERTGNNKVQKVKYKNQKMPHEEGESPIYWLKGNKYVELDAGDWASLGSGKIKL</sequence>
<organism evidence="22 23">
    <name type="scientific">Yarrowia lipolytica</name>
    <name type="common">Candida lipolytica</name>
    <dbReference type="NCBI Taxonomy" id="4952"/>
    <lineage>
        <taxon>Eukaryota</taxon>
        <taxon>Fungi</taxon>
        <taxon>Dikarya</taxon>
        <taxon>Ascomycota</taxon>
        <taxon>Saccharomycotina</taxon>
        <taxon>Dipodascomycetes</taxon>
        <taxon>Dipodascales</taxon>
        <taxon>Dipodascales incertae sedis</taxon>
        <taxon>Yarrowia</taxon>
    </lineage>
</organism>
<dbReference type="VEuPathDB" id="FungiDB:YALI0_E16016g"/>
<evidence type="ECO:0000256" key="12">
    <source>
        <dbReference type="ARBA" id="ARBA00022989"/>
    </source>
</evidence>
<evidence type="ECO:0000256" key="18">
    <source>
        <dbReference type="ARBA" id="ARBA00068795"/>
    </source>
</evidence>
<keyword evidence="9" id="KW-0812">Transmembrane</keyword>
<name>A0A1D8NIL2_YARLL</name>
<evidence type="ECO:0000256" key="13">
    <source>
        <dbReference type="ARBA" id="ARBA00023055"/>
    </source>
</evidence>
<dbReference type="GO" id="GO:0005778">
    <property type="term" value="C:peroxisomal membrane"/>
    <property type="evidence" value="ECO:0007669"/>
    <property type="project" value="UniProtKB-SubCell"/>
</dbReference>
<dbReference type="GO" id="GO:0004467">
    <property type="term" value="F:long-chain fatty acid-CoA ligase activity"/>
    <property type="evidence" value="ECO:0007669"/>
    <property type="project" value="TreeGrafter"/>
</dbReference>
<evidence type="ECO:0000256" key="3">
    <source>
        <dbReference type="ARBA" id="ARBA00004651"/>
    </source>
</evidence>
<keyword evidence="6" id="KW-1003">Cell membrane</keyword>
<dbReference type="RefSeq" id="XP_504004.3">
    <property type="nucleotide sequence ID" value="XM_504004.3"/>
</dbReference>
<keyword evidence="14" id="KW-0472">Membrane</keyword>
<dbReference type="InterPro" id="IPR042099">
    <property type="entry name" value="ANL_N_sf"/>
</dbReference>
<comment type="function">
    <text evidence="17">Acyl-CoA synthetase required for both the import of long chain fatty acids (LCFAs) (C14-C18) and the activation very long chain fatty acids (VLCFAs) (C20-C26) by esterification of the fatty acids into metabolically active CoA-thioesters for subsequent degradation or incorporation into phospholipids. The transport and fatty acyl-CoA synthetase activities are genetically separable and are thus independent activities. Esterifies VLCFAs in the peroxisome matrix. The VLCFAs are actively transported into peroxisomes by a PXA1-PXA2 heterodimeric transporter in the peroxisomal membrane.</text>
</comment>
<evidence type="ECO:0000256" key="10">
    <source>
        <dbReference type="ARBA" id="ARBA00022741"/>
    </source>
</evidence>
<evidence type="ECO:0000259" key="20">
    <source>
        <dbReference type="Pfam" id="PF00501"/>
    </source>
</evidence>
<evidence type="ECO:0000256" key="1">
    <source>
        <dbReference type="ARBA" id="ARBA00004502"/>
    </source>
</evidence>
<dbReference type="GO" id="GO:0005811">
    <property type="term" value="C:lipid droplet"/>
    <property type="evidence" value="ECO:0007669"/>
    <property type="project" value="UniProtKB-SubCell"/>
</dbReference>
<evidence type="ECO:0000313" key="23">
    <source>
        <dbReference type="Proteomes" id="UP000182444"/>
    </source>
</evidence>
<evidence type="ECO:0000256" key="17">
    <source>
        <dbReference type="ARBA" id="ARBA00060276"/>
    </source>
</evidence>
<dbReference type="EMBL" id="CP017557">
    <property type="protein sequence ID" value="AOW05479.1"/>
    <property type="molecule type" value="Genomic_DNA"/>
</dbReference>
<dbReference type="OMA" id="VWRQFLD"/>
<evidence type="ECO:0000256" key="19">
    <source>
        <dbReference type="ARBA" id="ARBA00078285"/>
    </source>
</evidence>
<gene>
    <name evidence="22" type="ORF">YALI1_E19172g</name>
</gene>
<dbReference type="eggNOG" id="KOG1179">
    <property type="taxonomic scope" value="Eukaryota"/>
</dbReference>
<keyword evidence="11" id="KW-0067">ATP-binding</keyword>
<evidence type="ECO:0000313" key="22">
    <source>
        <dbReference type="EMBL" id="AOW05479.1"/>
    </source>
</evidence>
<keyword evidence="12" id="KW-1133">Transmembrane helix</keyword>
<dbReference type="Proteomes" id="UP000182444">
    <property type="component" value="Chromosome 1E"/>
</dbReference>
<dbReference type="Gene3D" id="3.40.50.12780">
    <property type="entry name" value="N-terminal domain of ligase-like"/>
    <property type="match status" value="1"/>
</dbReference>
<evidence type="ECO:0000256" key="6">
    <source>
        <dbReference type="ARBA" id="ARBA00022475"/>
    </source>
</evidence>
<keyword evidence="5" id="KW-0813">Transport</keyword>
<reference evidence="22 23" key="1">
    <citation type="journal article" date="2016" name="PLoS ONE">
        <title>Sequence Assembly of Yarrowia lipolytica Strain W29/CLIB89 Shows Transposable Element Diversity.</title>
        <authorList>
            <person name="Magnan C."/>
            <person name="Yu J."/>
            <person name="Chang I."/>
            <person name="Jahn E."/>
            <person name="Kanomata Y."/>
            <person name="Wu J."/>
            <person name="Zeller M."/>
            <person name="Oakes M."/>
            <person name="Baldi P."/>
            <person name="Sandmeyer S."/>
        </authorList>
    </citation>
    <scope>NUCLEOTIDE SEQUENCE [LARGE SCALE GENOMIC DNA]</scope>
    <source>
        <strain evidence="23">CLIB89(W29)</strain>
    </source>
</reference>
<dbReference type="PANTHER" id="PTHR43107">
    <property type="entry name" value="LONG-CHAIN FATTY ACID TRANSPORT PROTEIN"/>
    <property type="match status" value="1"/>
</dbReference>
<keyword evidence="10" id="KW-0547">Nucleotide-binding</keyword>
<dbReference type="InterPro" id="IPR000873">
    <property type="entry name" value="AMP-dep_synth/lig_dom"/>
</dbReference>
<keyword evidence="13" id="KW-0445">Lipid transport</keyword>
<keyword evidence="7" id="KW-0436">Ligase</keyword>
<dbReference type="VEuPathDB" id="FungiDB:YALI1_E19172g"/>
<dbReference type="GO" id="GO:0005524">
    <property type="term" value="F:ATP binding"/>
    <property type="evidence" value="ECO:0007669"/>
    <property type="project" value="UniProtKB-KW"/>
</dbReference>
<protein>
    <recommendedName>
        <fullName evidence="18">Very long-chain fatty acid transport protein</fullName>
    </recommendedName>
    <alternativeName>
        <fullName evidence="19">Very-long-chain acyl-CoA synthetase</fullName>
    </alternativeName>
</protein>
<dbReference type="Gene3D" id="3.30.300.30">
    <property type="match status" value="1"/>
</dbReference>
<feature type="domain" description="AMP-dependent synthetase/ligase" evidence="20">
    <location>
        <begin position="127"/>
        <end position="457"/>
    </location>
</feature>
<dbReference type="KEGG" id="yli:2911572"/>
<dbReference type="InterPro" id="IPR045851">
    <property type="entry name" value="AMP-bd_C_sf"/>
</dbReference>
<dbReference type="GeneID" id="2911572"/>
<dbReference type="InterPro" id="IPR025110">
    <property type="entry name" value="AMP-bd_C"/>
</dbReference>
<evidence type="ECO:0000256" key="4">
    <source>
        <dbReference type="ARBA" id="ARBA00006432"/>
    </source>
</evidence>
<dbReference type="Pfam" id="PF00501">
    <property type="entry name" value="AMP-binding"/>
    <property type="match status" value="1"/>
</dbReference>
<comment type="catalytic activity">
    <reaction evidence="16">
        <text>a very long-chain fatty acid + ATP + CoA = a very long-chain fatty acyl-CoA + AMP + diphosphate</text>
        <dbReference type="Rhea" id="RHEA:54536"/>
        <dbReference type="ChEBI" id="CHEBI:30616"/>
        <dbReference type="ChEBI" id="CHEBI:33019"/>
        <dbReference type="ChEBI" id="CHEBI:57287"/>
        <dbReference type="ChEBI" id="CHEBI:58950"/>
        <dbReference type="ChEBI" id="CHEBI:138261"/>
        <dbReference type="ChEBI" id="CHEBI:456215"/>
    </reaction>
</comment>
<dbReference type="PROSITE" id="PS00455">
    <property type="entry name" value="AMP_BINDING"/>
    <property type="match status" value="1"/>
</dbReference>
<dbReference type="Pfam" id="PF13193">
    <property type="entry name" value="AMP-binding_C"/>
    <property type="match status" value="1"/>
</dbReference>
<keyword evidence="15" id="KW-0576">Peroxisome</keyword>
<evidence type="ECO:0000256" key="15">
    <source>
        <dbReference type="ARBA" id="ARBA00023140"/>
    </source>
</evidence>
<dbReference type="SUPFAM" id="SSF56801">
    <property type="entry name" value="Acetyl-CoA synthetase-like"/>
    <property type="match status" value="1"/>
</dbReference>
<dbReference type="SMR" id="A0A1D8NIL2"/>
<evidence type="ECO:0000259" key="21">
    <source>
        <dbReference type="Pfam" id="PF13193"/>
    </source>
</evidence>
<comment type="subcellular location">
    <subcellularLocation>
        <location evidence="3">Cell membrane</location>
        <topology evidence="3">Multi-pass membrane protein</topology>
    </subcellularLocation>
    <subcellularLocation>
        <location evidence="1">Lipid droplet</location>
    </subcellularLocation>
    <subcellularLocation>
        <location evidence="2">Peroxisome membrane</location>
        <topology evidence="2">Multi-pass membrane protein</topology>
    </subcellularLocation>
</comment>
<dbReference type="GO" id="GO:0005324">
    <property type="term" value="F:long-chain fatty acid transmembrane transporter activity"/>
    <property type="evidence" value="ECO:0007669"/>
    <property type="project" value="TreeGrafter"/>
</dbReference>
<dbReference type="FunFam" id="3.30.300.30:FF:000020">
    <property type="entry name" value="Long-chain fatty acid transporter"/>
    <property type="match status" value="1"/>
</dbReference>